<evidence type="ECO:0000259" key="1">
    <source>
        <dbReference type="Pfam" id="PF23544"/>
    </source>
</evidence>
<gene>
    <name evidence="2" type="ORF">UFOPK3417_00714</name>
</gene>
<evidence type="ECO:0000313" key="2">
    <source>
        <dbReference type="EMBL" id="CAB4870449.1"/>
    </source>
</evidence>
<dbReference type="InterPro" id="IPR056362">
    <property type="entry name" value="AtuA-like_ferredoxin_dom"/>
</dbReference>
<dbReference type="AlphaFoldDB" id="A0A6J7DQ76"/>
<dbReference type="PANTHER" id="PTHR47585:SF1">
    <property type="entry name" value="DUF1446 DOMAIN-CONTAINING PROTEIN"/>
    <property type="match status" value="1"/>
</dbReference>
<sequence length="80" mass="9058">MGIWARSDEDYVWLAEWLTVDRLRGLVPDSAGLEIRRYELPNLRALNFVLVGYLGEGVASTTAFDTQAKGLGEFLRSRRV</sequence>
<name>A0A6J7DQ76_9ZZZZ</name>
<dbReference type="EMBL" id="CAFBLR010000052">
    <property type="protein sequence ID" value="CAB4870449.1"/>
    <property type="molecule type" value="Genomic_DNA"/>
</dbReference>
<dbReference type="PANTHER" id="PTHR47585">
    <property type="match status" value="1"/>
</dbReference>
<proteinExistence type="predicted"/>
<dbReference type="Pfam" id="PF23544">
    <property type="entry name" value="AtuA_ferredoxin"/>
    <property type="match status" value="1"/>
</dbReference>
<reference evidence="2" key="1">
    <citation type="submission" date="2020-05" db="EMBL/GenBank/DDBJ databases">
        <authorList>
            <person name="Chiriac C."/>
            <person name="Salcher M."/>
            <person name="Ghai R."/>
            <person name="Kavagutti S V."/>
        </authorList>
    </citation>
    <scope>NUCLEOTIDE SEQUENCE</scope>
</reference>
<protein>
    <submittedName>
        <fullName evidence="2">Unannotated protein</fullName>
    </submittedName>
</protein>
<accession>A0A6J7DQ76</accession>
<organism evidence="2">
    <name type="scientific">freshwater metagenome</name>
    <dbReference type="NCBI Taxonomy" id="449393"/>
    <lineage>
        <taxon>unclassified sequences</taxon>
        <taxon>metagenomes</taxon>
        <taxon>ecological metagenomes</taxon>
    </lineage>
</organism>
<feature type="domain" description="AtuA-like ferredoxin-fold" evidence="1">
    <location>
        <begin position="3"/>
        <end position="78"/>
    </location>
</feature>